<dbReference type="PANTHER" id="PTHR30535">
    <property type="entry name" value="VITAMIN B12-BINDING PROTEIN"/>
    <property type="match status" value="1"/>
</dbReference>
<evidence type="ECO:0000313" key="3">
    <source>
        <dbReference type="EMBL" id="KKJ75620.1"/>
    </source>
</evidence>
<feature type="chain" id="PRO_5005640497" description="Fe/B12 periplasmic-binding domain-containing protein" evidence="1">
    <location>
        <begin position="24"/>
        <end position="377"/>
    </location>
</feature>
<dbReference type="SUPFAM" id="SSF53807">
    <property type="entry name" value="Helical backbone' metal receptor"/>
    <property type="match status" value="1"/>
</dbReference>
<dbReference type="AlphaFoldDB" id="A0A0M2R6H1"/>
<feature type="domain" description="Fe/B12 periplasmic-binding" evidence="2">
    <location>
        <begin position="45"/>
        <end position="349"/>
    </location>
</feature>
<dbReference type="PATRIC" id="fig|1549748.8.peg.2267"/>
<dbReference type="Gene3D" id="3.40.50.1980">
    <property type="entry name" value="Nitrogenase molybdenum iron protein domain"/>
    <property type="match status" value="2"/>
</dbReference>
<dbReference type="Proteomes" id="UP000034491">
    <property type="component" value="Unassembled WGS sequence"/>
</dbReference>
<dbReference type="PROSITE" id="PS50983">
    <property type="entry name" value="FE_B12_PBP"/>
    <property type="match status" value="1"/>
</dbReference>
<keyword evidence="4" id="KW-1185">Reference proteome</keyword>
<name>A0A0M2R6H1_9PROT</name>
<keyword evidence="1" id="KW-0732">Signal</keyword>
<dbReference type="PANTHER" id="PTHR30535:SF34">
    <property type="entry name" value="MOLYBDATE-BINDING PROTEIN MOLA"/>
    <property type="match status" value="1"/>
</dbReference>
<evidence type="ECO:0000313" key="4">
    <source>
        <dbReference type="Proteomes" id="UP000034491"/>
    </source>
</evidence>
<accession>A0A0M2R6H1</accession>
<evidence type="ECO:0000259" key="2">
    <source>
        <dbReference type="PROSITE" id="PS50983"/>
    </source>
</evidence>
<dbReference type="OrthoDB" id="9775594at2"/>
<organism evidence="3 4">
    <name type="scientific">Kiloniella litopenaei</name>
    <dbReference type="NCBI Taxonomy" id="1549748"/>
    <lineage>
        <taxon>Bacteria</taxon>
        <taxon>Pseudomonadati</taxon>
        <taxon>Pseudomonadota</taxon>
        <taxon>Alphaproteobacteria</taxon>
        <taxon>Rhodospirillales</taxon>
        <taxon>Kiloniellaceae</taxon>
        <taxon>Kiloniella</taxon>
    </lineage>
</organism>
<reference evidence="3 4" key="1">
    <citation type="submission" date="2015-03" db="EMBL/GenBank/DDBJ databases">
        <title>Genome sequence of Kiloniella sp. P1-1, isolated from the gut microflora of Pacific white shrimp, Penaeus vannamei.</title>
        <authorList>
            <person name="Shao Z."/>
            <person name="Wang L."/>
            <person name="Li X."/>
        </authorList>
    </citation>
    <scope>NUCLEOTIDE SEQUENCE [LARGE SCALE GENOMIC DNA]</scope>
    <source>
        <strain evidence="3 4">P1-1</strain>
    </source>
</reference>
<dbReference type="EMBL" id="LANI01000029">
    <property type="protein sequence ID" value="KKJ75620.1"/>
    <property type="molecule type" value="Genomic_DNA"/>
</dbReference>
<dbReference type="STRING" id="1549748.WH95_17460"/>
<proteinExistence type="predicted"/>
<evidence type="ECO:0000256" key="1">
    <source>
        <dbReference type="SAM" id="SignalP"/>
    </source>
</evidence>
<protein>
    <recommendedName>
        <fullName evidence="2">Fe/B12 periplasmic-binding domain-containing protein</fullName>
    </recommendedName>
</protein>
<comment type="caution">
    <text evidence="3">The sequence shown here is derived from an EMBL/GenBank/DDBJ whole genome shotgun (WGS) entry which is preliminary data.</text>
</comment>
<dbReference type="Pfam" id="PF01497">
    <property type="entry name" value="Peripla_BP_2"/>
    <property type="match status" value="1"/>
</dbReference>
<sequence>MNVCRKIAIALWVGCLFFGQANAEQTVTITDLAGRSVEVSVPVKKLILGEGRYLPSLAILDRDDPTQRVVGMMGEFEKYDPASYEQYRHRYPALDDIPRIGASNASSFSLEQALSVSPDVAIFGLSSGHGPNDNDKQLLATLEAAGVPVVILDFRIDPLVNTPRSIEILGELLGRKKEADEFLSFYREQLNRVTSVLPEKSSGPTVFMESRVGLAADCCEAIGARMMGRFITAAGGRNAFGDMIPGTHGSVSREYLLLNEPDVYIGTAIGSVETEERFPQFIQLGARTLKGNAEESLQAALSRPELRELKAVKQGRAYAIWHHFYNSPMNVVAVQVIAKWLHPQSFKSLNPEETLRTYFDRFQPVPLNGVYWAHPGR</sequence>
<gene>
    <name evidence="3" type="ORF">WH95_17460</name>
</gene>
<dbReference type="InterPro" id="IPR050902">
    <property type="entry name" value="ABC_Transporter_SBP"/>
</dbReference>
<feature type="signal peptide" evidence="1">
    <location>
        <begin position="1"/>
        <end position="23"/>
    </location>
</feature>
<dbReference type="RefSeq" id="WP_046509636.1">
    <property type="nucleotide sequence ID" value="NZ_LANI01000029.1"/>
</dbReference>
<dbReference type="InterPro" id="IPR002491">
    <property type="entry name" value="ABC_transptr_periplasmic_BD"/>
</dbReference>